<gene>
    <name evidence="1" type="ORF">SAMN04488557_2234</name>
</gene>
<dbReference type="AlphaFoldDB" id="A0A1I7NHK4"/>
<sequence>MRAARCFRSLRAMEFQSGPLRRRSAIGTAGKSLKATGVAKAELLRTQKCRSALLDGTNFTQVVMTAQLLKSLFPSKVDAVEENLVENHLLDEKRI</sequence>
<evidence type="ECO:0000313" key="1">
    <source>
        <dbReference type="EMBL" id="SFV34147.1"/>
    </source>
</evidence>
<dbReference type="Proteomes" id="UP000199423">
    <property type="component" value="Unassembled WGS sequence"/>
</dbReference>
<proteinExistence type="predicted"/>
<keyword evidence="2" id="KW-1185">Reference proteome</keyword>
<evidence type="ECO:0000313" key="2">
    <source>
        <dbReference type="Proteomes" id="UP000199423"/>
    </source>
</evidence>
<reference evidence="2" key="1">
    <citation type="submission" date="2016-10" db="EMBL/GenBank/DDBJ databases">
        <authorList>
            <person name="Varghese N."/>
            <person name="Submissions S."/>
        </authorList>
    </citation>
    <scope>NUCLEOTIDE SEQUENCE [LARGE SCALE GENOMIC DNA]</scope>
    <source>
        <strain evidence="2">DSM 1565</strain>
    </source>
</reference>
<name>A0A1I7NHK4_9HYPH</name>
<organism evidence="1 2">
    <name type="scientific">Hyphomicrobium facile</name>
    <dbReference type="NCBI Taxonomy" id="51670"/>
    <lineage>
        <taxon>Bacteria</taxon>
        <taxon>Pseudomonadati</taxon>
        <taxon>Pseudomonadota</taxon>
        <taxon>Alphaproteobacteria</taxon>
        <taxon>Hyphomicrobiales</taxon>
        <taxon>Hyphomicrobiaceae</taxon>
        <taxon>Hyphomicrobium</taxon>
    </lineage>
</organism>
<accession>A0A1I7NHK4</accession>
<dbReference type="EMBL" id="FPCH01000002">
    <property type="protein sequence ID" value="SFV34147.1"/>
    <property type="molecule type" value="Genomic_DNA"/>
</dbReference>
<protein>
    <submittedName>
        <fullName evidence="1">Uncharacterized protein</fullName>
    </submittedName>
</protein>